<dbReference type="PANTHER" id="PTHR35813">
    <property type="entry name" value="INNER MEMBRANE PROTEIN YBAN"/>
    <property type="match status" value="1"/>
</dbReference>
<organism evidence="2 3">
    <name type="scientific">Haemophilus influenzae</name>
    <dbReference type="NCBI Taxonomy" id="727"/>
    <lineage>
        <taxon>Bacteria</taxon>
        <taxon>Pseudomonadati</taxon>
        <taxon>Pseudomonadota</taxon>
        <taxon>Gammaproteobacteria</taxon>
        <taxon>Pasteurellales</taxon>
        <taxon>Pasteurellaceae</taxon>
        <taxon>Haemophilus</taxon>
    </lineage>
</organism>
<evidence type="ECO:0000313" key="2">
    <source>
        <dbReference type="EMBL" id="SPX41290.1"/>
    </source>
</evidence>
<dbReference type="PANTHER" id="PTHR35813:SF1">
    <property type="entry name" value="INNER MEMBRANE PROTEIN YBAN"/>
    <property type="match status" value="1"/>
</dbReference>
<dbReference type="Proteomes" id="UP000249936">
    <property type="component" value="Unassembled WGS sequence"/>
</dbReference>
<dbReference type="AlphaFoldDB" id="A0A2X1PM39"/>
<keyword evidence="1" id="KW-1133">Transmembrane helix</keyword>
<proteinExistence type="predicted"/>
<evidence type="ECO:0000256" key="1">
    <source>
        <dbReference type="SAM" id="Phobius"/>
    </source>
</evidence>
<gene>
    <name evidence="2" type="primary">ybaN</name>
    <name evidence="2" type="ORF">NCTC11872_00887</name>
</gene>
<feature type="transmembrane region" description="Helical" evidence="1">
    <location>
        <begin position="6"/>
        <end position="34"/>
    </location>
</feature>
<protein>
    <submittedName>
        <fullName evidence="2">Inner membrane protein ybaN</fullName>
    </submittedName>
</protein>
<keyword evidence="1" id="KW-0472">Membrane</keyword>
<dbReference type="EMBL" id="UASK01000004">
    <property type="protein sequence ID" value="SPX41290.1"/>
    <property type="molecule type" value="Genomic_DNA"/>
</dbReference>
<accession>A0A2X1PM39</accession>
<dbReference type="Pfam" id="PF04304">
    <property type="entry name" value="DUF454"/>
    <property type="match status" value="1"/>
</dbReference>
<keyword evidence="1" id="KW-0812">Transmembrane</keyword>
<dbReference type="InterPro" id="IPR007401">
    <property type="entry name" value="DUF454"/>
</dbReference>
<name>A0A2X1PM39_HAEIF</name>
<reference evidence="2 3" key="1">
    <citation type="submission" date="2018-06" db="EMBL/GenBank/DDBJ databases">
        <authorList>
            <consortium name="Pathogen Informatics"/>
            <person name="Doyle S."/>
        </authorList>
    </citation>
    <scope>NUCLEOTIDE SEQUENCE [LARGE SCALE GENOMIC DNA]</scope>
    <source>
        <strain evidence="2 3">NCTC11872</strain>
    </source>
</reference>
<sequence>MKIIYIILGFLSLAIGIIGIFLPLLPTTPFYYLLYFSSQKVQNALEQWFLGTSIYQKHLKSFHENRSLKKNTKIFYFDFCYHNATNWFLFHAKCNRA</sequence>
<evidence type="ECO:0000313" key="3">
    <source>
        <dbReference type="Proteomes" id="UP000249936"/>
    </source>
</evidence>
<dbReference type="GO" id="GO:0005886">
    <property type="term" value="C:plasma membrane"/>
    <property type="evidence" value="ECO:0007669"/>
    <property type="project" value="TreeGrafter"/>
</dbReference>